<name>A0A2T4I5C5_9SPHN</name>
<dbReference type="RefSeq" id="WP_107394352.1">
    <property type="nucleotide sequence ID" value="NZ_PHHF01000026.1"/>
</dbReference>
<evidence type="ECO:0000313" key="4">
    <source>
        <dbReference type="Proteomes" id="UP000241206"/>
    </source>
</evidence>
<organism evidence="3 4">
    <name type="scientific">Edaphosphingomonas fennica</name>
    <dbReference type="NCBI Taxonomy" id="114404"/>
    <lineage>
        <taxon>Bacteria</taxon>
        <taxon>Pseudomonadati</taxon>
        <taxon>Pseudomonadota</taxon>
        <taxon>Alphaproteobacteria</taxon>
        <taxon>Sphingomonadales</taxon>
        <taxon>Rhizorhabdaceae</taxon>
        <taxon>Edaphosphingomonas</taxon>
    </lineage>
</organism>
<evidence type="ECO:0000313" key="3">
    <source>
        <dbReference type="EMBL" id="PTD25186.1"/>
    </source>
</evidence>
<sequence length="109" mass="12519">MIVFPASDFATAIIPQDRDGVTMVDARALHGWLKVRRGFAHWLQDRIGDYGFEEGTDFWSNLTKTRGRPRQDYTITVDMAKELSMVERTGRGRQTRSHLMAQIRPSHGK</sequence>
<accession>A0A2T4I5C5</accession>
<evidence type="ECO:0000256" key="1">
    <source>
        <dbReference type="SAM" id="MobiDB-lite"/>
    </source>
</evidence>
<evidence type="ECO:0000259" key="2">
    <source>
        <dbReference type="Pfam" id="PF08346"/>
    </source>
</evidence>
<feature type="domain" description="AntA/AntB antirepressor" evidence="2">
    <location>
        <begin position="24"/>
        <end position="89"/>
    </location>
</feature>
<dbReference type="AlphaFoldDB" id="A0A2T4I5C5"/>
<dbReference type="EMBL" id="PHHF01000026">
    <property type="protein sequence ID" value="PTD25186.1"/>
    <property type="molecule type" value="Genomic_DNA"/>
</dbReference>
<feature type="region of interest" description="Disordered" evidence="1">
    <location>
        <begin position="87"/>
        <end position="109"/>
    </location>
</feature>
<dbReference type="Pfam" id="PF08346">
    <property type="entry name" value="AntA"/>
    <property type="match status" value="1"/>
</dbReference>
<reference evidence="3 4" key="1">
    <citation type="submission" date="2017-11" db="EMBL/GenBank/DDBJ databases">
        <title>Sphingomonas oleivorans sp. nov., isolated from oil-contaminated soil.</title>
        <authorList>
            <person name="Wang L."/>
            <person name="Chen L."/>
        </authorList>
    </citation>
    <scope>NUCLEOTIDE SEQUENCE [LARGE SCALE GENOMIC DNA]</scope>
    <source>
        <strain evidence="3 4">K101</strain>
    </source>
</reference>
<dbReference type="InterPro" id="IPR013557">
    <property type="entry name" value="AntA/B_antirep"/>
</dbReference>
<dbReference type="Proteomes" id="UP000241206">
    <property type="component" value="Unassembled WGS sequence"/>
</dbReference>
<protein>
    <recommendedName>
        <fullName evidence="2">AntA/AntB antirepressor domain-containing protein</fullName>
    </recommendedName>
</protein>
<keyword evidence="4" id="KW-1185">Reference proteome</keyword>
<comment type="caution">
    <text evidence="3">The sequence shown here is derived from an EMBL/GenBank/DDBJ whole genome shotgun (WGS) entry which is preliminary data.</text>
</comment>
<gene>
    <name evidence="3" type="ORF">CV103_06380</name>
</gene>
<proteinExistence type="predicted"/>